<evidence type="ECO:0000313" key="1">
    <source>
        <dbReference type="EMBL" id="QUS42093.1"/>
    </source>
</evidence>
<sequence>MATIELQPHNEFPETWLLVWTERQEIIGRVRRGEDGKFGITTHGPHWSPMKSFAADKFDEPEGALKIVQAYLGGR</sequence>
<dbReference type="Proteomes" id="UP000682843">
    <property type="component" value="Chromosome"/>
</dbReference>
<name>A0ABX8AI69_9BRAD</name>
<dbReference type="EMBL" id="CP036498">
    <property type="protein sequence ID" value="QUS42093.1"/>
    <property type="molecule type" value="Genomic_DNA"/>
</dbReference>
<dbReference type="RefSeq" id="WP_211910829.1">
    <property type="nucleotide sequence ID" value="NZ_CP036498.1"/>
</dbReference>
<organism evidence="1 2">
    <name type="scientific">Tardiphaga alba</name>
    <dbReference type="NCBI Taxonomy" id="340268"/>
    <lineage>
        <taxon>Bacteria</taxon>
        <taxon>Pseudomonadati</taxon>
        <taxon>Pseudomonadota</taxon>
        <taxon>Alphaproteobacteria</taxon>
        <taxon>Hyphomicrobiales</taxon>
        <taxon>Nitrobacteraceae</taxon>
        <taxon>Tardiphaga</taxon>
    </lineage>
</organism>
<protein>
    <submittedName>
        <fullName evidence="1">Uncharacterized protein</fullName>
    </submittedName>
</protein>
<reference evidence="1 2" key="1">
    <citation type="submission" date="2019-02" db="EMBL/GenBank/DDBJ databases">
        <title>Emended description of the genus Rhodopseudomonas and description of Rhodopseudomonas albus sp. nov., a non-phototrophic, heavy-metal-tolerant bacterium isolated from garden soil.</title>
        <authorList>
            <person name="Bao Z."/>
            <person name="Cao W.W."/>
            <person name="Sato Y."/>
            <person name="Nishizawa T."/>
            <person name="Zhao J."/>
            <person name="Guo Y."/>
            <person name="Ohta H."/>
        </authorList>
    </citation>
    <scope>NUCLEOTIDE SEQUENCE [LARGE SCALE GENOMIC DNA]</scope>
    <source>
        <strain evidence="1 2">SK50-23</strain>
    </source>
</reference>
<evidence type="ECO:0000313" key="2">
    <source>
        <dbReference type="Proteomes" id="UP000682843"/>
    </source>
</evidence>
<keyword evidence="2" id="KW-1185">Reference proteome</keyword>
<accession>A0ABX8AI69</accession>
<gene>
    <name evidence="1" type="ORF">RPMA_27185</name>
</gene>
<proteinExistence type="predicted"/>